<name>A0ACC6RWT4_9BURK</name>
<evidence type="ECO:0000313" key="1">
    <source>
        <dbReference type="EMBL" id="MEM5405869.1"/>
    </source>
</evidence>
<sequence>MKNIAFAVLTVVAGFQFGIAHAAEADAKQTPQATSVAQTHSSDAWQVSSNGIRHPLLDGEPQTGANWDFSSAHDVDGYAVPRS</sequence>
<reference evidence="1" key="1">
    <citation type="submission" date="2024-01" db="EMBL/GenBank/DDBJ databases">
        <title>The diversity of rhizobia nodulating Mimosa spp. in eleven states of Brazil covering several biomes is determined by host plant, location, and edaphic factors.</title>
        <authorList>
            <person name="Rouws L."/>
            <person name="Barauna A."/>
            <person name="Beukes C."/>
            <person name="De Faria S.M."/>
            <person name="Gross E."/>
            <person name="Dos Reis Junior F.B."/>
            <person name="Simon M."/>
            <person name="Maluk M."/>
            <person name="Odee D.W."/>
            <person name="Kenicer G."/>
            <person name="Young J.P.W."/>
            <person name="Reis V.M."/>
            <person name="Zilli J."/>
            <person name="James E.K."/>
        </authorList>
    </citation>
    <scope>NUCLEOTIDE SEQUENCE</scope>
    <source>
        <strain evidence="1">JPY452</strain>
    </source>
</reference>
<dbReference type="Proteomes" id="UP001392318">
    <property type="component" value="Unassembled WGS sequence"/>
</dbReference>
<keyword evidence="2" id="KW-1185">Reference proteome</keyword>
<protein>
    <submittedName>
        <fullName evidence="1">Uncharacterized protein</fullName>
    </submittedName>
</protein>
<proteinExistence type="predicted"/>
<accession>A0ACC6RWT4</accession>
<dbReference type="EMBL" id="JAYMRU010000050">
    <property type="protein sequence ID" value="MEM5405869.1"/>
    <property type="molecule type" value="Genomic_DNA"/>
</dbReference>
<comment type="caution">
    <text evidence="1">The sequence shown here is derived from an EMBL/GenBank/DDBJ whole genome shotgun (WGS) entry which is preliminary data.</text>
</comment>
<organism evidence="1 2">
    <name type="scientific">Paraburkholderia unamae</name>
    <dbReference type="NCBI Taxonomy" id="219649"/>
    <lineage>
        <taxon>Bacteria</taxon>
        <taxon>Pseudomonadati</taxon>
        <taxon>Pseudomonadota</taxon>
        <taxon>Betaproteobacteria</taxon>
        <taxon>Burkholderiales</taxon>
        <taxon>Burkholderiaceae</taxon>
        <taxon>Paraburkholderia</taxon>
    </lineage>
</organism>
<gene>
    <name evidence="1" type="ORF">VSR83_38755</name>
</gene>
<evidence type="ECO:0000313" key="2">
    <source>
        <dbReference type="Proteomes" id="UP001392318"/>
    </source>
</evidence>